<dbReference type="GO" id="GO:0009055">
    <property type="term" value="F:electron transfer activity"/>
    <property type="evidence" value="ECO:0007669"/>
    <property type="project" value="InterPro"/>
</dbReference>
<dbReference type="InterPro" id="IPR016174">
    <property type="entry name" value="Di-haem_cyt_TM"/>
</dbReference>
<evidence type="ECO:0000256" key="6">
    <source>
        <dbReference type="ARBA" id="ARBA00022692"/>
    </source>
</evidence>
<evidence type="ECO:0000256" key="11">
    <source>
        <dbReference type="ARBA" id="ARBA00023136"/>
    </source>
</evidence>
<feature type="transmembrane region" description="Helical" evidence="12">
    <location>
        <begin position="123"/>
        <end position="146"/>
    </location>
</feature>
<dbReference type="PANTHER" id="PTHR30485">
    <property type="entry name" value="NI/FE-HYDROGENASE 1 B-TYPE CYTOCHROME SUBUNIT"/>
    <property type="match status" value="1"/>
</dbReference>
<dbReference type="Pfam" id="PF01292">
    <property type="entry name" value="Ni_hydr_CYTB"/>
    <property type="match status" value="1"/>
</dbReference>
<feature type="transmembrane region" description="Helical" evidence="12">
    <location>
        <begin position="52"/>
        <end position="74"/>
    </location>
</feature>
<evidence type="ECO:0000256" key="9">
    <source>
        <dbReference type="ARBA" id="ARBA00022989"/>
    </source>
</evidence>
<dbReference type="EMBL" id="DRTD01000733">
    <property type="protein sequence ID" value="HHE56058.1"/>
    <property type="molecule type" value="Genomic_DNA"/>
</dbReference>
<keyword evidence="10" id="KW-0408">Iron</keyword>
<keyword evidence="4" id="KW-1003">Cell membrane</keyword>
<keyword evidence="9 12" id="KW-1133">Transmembrane helix</keyword>
<proteinExistence type="inferred from homology"/>
<gene>
    <name evidence="14" type="ORF">ENL21_09765</name>
</gene>
<evidence type="ECO:0000256" key="12">
    <source>
        <dbReference type="SAM" id="Phobius"/>
    </source>
</evidence>
<protein>
    <submittedName>
        <fullName evidence="14">DUF4405 domain-containing protein</fullName>
    </submittedName>
</protein>
<organism evidence="14">
    <name type="scientific">Caldithrix abyssi</name>
    <dbReference type="NCBI Taxonomy" id="187145"/>
    <lineage>
        <taxon>Bacteria</taxon>
        <taxon>Pseudomonadati</taxon>
        <taxon>Calditrichota</taxon>
        <taxon>Calditrichia</taxon>
        <taxon>Calditrichales</taxon>
        <taxon>Calditrichaceae</taxon>
        <taxon>Caldithrix</taxon>
    </lineage>
</organism>
<feature type="domain" description="Cytochrome b561 bacterial/Ni-hydrogenase" evidence="13">
    <location>
        <begin position="7"/>
        <end position="198"/>
    </location>
</feature>
<accession>A0A7V5H7R4</accession>
<dbReference type="GO" id="GO:0020037">
    <property type="term" value="F:heme binding"/>
    <property type="evidence" value="ECO:0007669"/>
    <property type="project" value="TreeGrafter"/>
</dbReference>
<dbReference type="Gene3D" id="1.20.950.20">
    <property type="entry name" value="Transmembrane di-heme cytochromes, Chain C"/>
    <property type="match status" value="1"/>
</dbReference>
<feature type="transmembrane region" description="Helical" evidence="12">
    <location>
        <begin position="12"/>
        <end position="32"/>
    </location>
</feature>
<keyword evidence="7" id="KW-0479">Metal-binding</keyword>
<evidence type="ECO:0000313" key="14">
    <source>
        <dbReference type="EMBL" id="HHE56058.1"/>
    </source>
</evidence>
<evidence type="ECO:0000256" key="2">
    <source>
        <dbReference type="ARBA" id="ARBA00008622"/>
    </source>
</evidence>
<keyword evidence="11 12" id="KW-0472">Membrane</keyword>
<dbReference type="GO" id="GO:0005886">
    <property type="term" value="C:plasma membrane"/>
    <property type="evidence" value="ECO:0007669"/>
    <property type="project" value="UniProtKB-SubCell"/>
</dbReference>
<reference evidence="14" key="1">
    <citation type="journal article" date="2020" name="mSystems">
        <title>Genome- and Community-Level Interaction Insights into Carbon Utilization and Element Cycling Functions of Hydrothermarchaeota in Hydrothermal Sediment.</title>
        <authorList>
            <person name="Zhou Z."/>
            <person name="Liu Y."/>
            <person name="Xu W."/>
            <person name="Pan J."/>
            <person name="Luo Z.H."/>
            <person name="Li M."/>
        </authorList>
    </citation>
    <scope>NUCLEOTIDE SEQUENCE [LARGE SCALE GENOMIC DNA]</scope>
    <source>
        <strain evidence="14">HyVt-76</strain>
    </source>
</reference>
<keyword evidence="8" id="KW-0249">Electron transport</keyword>
<dbReference type="GO" id="GO:0005506">
    <property type="term" value="F:iron ion binding"/>
    <property type="evidence" value="ECO:0007669"/>
    <property type="project" value="InterPro"/>
</dbReference>
<sequence>MKRIYMYTVGERVWHWIQALVIILLIITGFEAHFSSWFKVFGFTASVYIHKVLGFLLLLNAFLGFFYHISTGLIKQFIPRPRGFFDGLFLQARYYLYGIFKGEPHPFEKTPLHKLNPLQKITYFGLLNVLLPVQVITGVLMWGSVYFPETFKIFGGLPVLAPIHTLSAYLFIAFIIVHVYMTTLGATPWTMIKAMINGYEELPEEETH</sequence>
<dbReference type="PRINTS" id="PR00161">
    <property type="entry name" value="NIHGNASECYTB"/>
</dbReference>
<evidence type="ECO:0000256" key="4">
    <source>
        <dbReference type="ARBA" id="ARBA00022475"/>
    </source>
</evidence>
<evidence type="ECO:0000256" key="8">
    <source>
        <dbReference type="ARBA" id="ARBA00022982"/>
    </source>
</evidence>
<dbReference type="SUPFAM" id="SSF81342">
    <property type="entry name" value="Transmembrane di-heme cytochromes"/>
    <property type="match status" value="1"/>
</dbReference>
<dbReference type="InterPro" id="IPR000516">
    <property type="entry name" value="Ni-dep_Hydgase_cyt-B"/>
</dbReference>
<dbReference type="InterPro" id="IPR051542">
    <property type="entry name" value="Hydrogenase_cytochrome"/>
</dbReference>
<keyword evidence="6 12" id="KW-0812">Transmembrane</keyword>
<evidence type="ECO:0000256" key="7">
    <source>
        <dbReference type="ARBA" id="ARBA00022723"/>
    </source>
</evidence>
<comment type="similarity">
    <text evidence="2">Belongs to the HupC/HyaC/HydC family.</text>
</comment>
<dbReference type="InterPro" id="IPR011577">
    <property type="entry name" value="Cyt_b561_bac/Ni-Hgenase"/>
</dbReference>
<feature type="transmembrane region" description="Helical" evidence="12">
    <location>
        <begin position="166"/>
        <end position="186"/>
    </location>
</feature>
<keyword evidence="3" id="KW-0813">Transport</keyword>
<evidence type="ECO:0000256" key="3">
    <source>
        <dbReference type="ARBA" id="ARBA00022448"/>
    </source>
</evidence>
<comment type="subcellular location">
    <subcellularLocation>
        <location evidence="1">Cell membrane</location>
        <topology evidence="1">Multi-pass membrane protein</topology>
    </subcellularLocation>
</comment>
<dbReference type="GO" id="GO:0022904">
    <property type="term" value="P:respiratory electron transport chain"/>
    <property type="evidence" value="ECO:0007669"/>
    <property type="project" value="InterPro"/>
</dbReference>
<name>A0A7V5H7R4_CALAY</name>
<evidence type="ECO:0000256" key="1">
    <source>
        <dbReference type="ARBA" id="ARBA00004651"/>
    </source>
</evidence>
<keyword evidence="5" id="KW-0349">Heme</keyword>
<dbReference type="Proteomes" id="UP000886111">
    <property type="component" value="Unassembled WGS sequence"/>
</dbReference>
<evidence type="ECO:0000256" key="5">
    <source>
        <dbReference type="ARBA" id="ARBA00022617"/>
    </source>
</evidence>
<evidence type="ECO:0000256" key="10">
    <source>
        <dbReference type="ARBA" id="ARBA00023004"/>
    </source>
</evidence>
<dbReference type="PANTHER" id="PTHR30485:SF1">
    <property type="entry name" value="CYTOCHROME YDHU-RELATED"/>
    <property type="match status" value="1"/>
</dbReference>
<dbReference type="AlphaFoldDB" id="A0A7V5H7R4"/>
<comment type="caution">
    <text evidence="14">The sequence shown here is derived from an EMBL/GenBank/DDBJ whole genome shotgun (WGS) entry which is preliminary data.</text>
</comment>
<evidence type="ECO:0000259" key="13">
    <source>
        <dbReference type="Pfam" id="PF01292"/>
    </source>
</evidence>